<proteinExistence type="inferred from homology"/>
<dbReference type="RefSeq" id="WP_092060285.1">
    <property type="nucleotide sequence ID" value="NZ_FOJU01000001.1"/>
</dbReference>
<dbReference type="EMBL" id="FOJU01000001">
    <property type="protein sequence ID" value="SFA74093.1"/>
    <property type="molecule type" value="Genomic_DNA"/>
</dbReference>
<dbReference type="PANTHER" id="PTHR42789">
    <property type="entry name" value="D-ISOMER SPECIFIC 2-HYDROXYACID DEHYDROGENASE FAMILY PROTEIN (AFU_ORTHOLOGUE AFUA_6G10090)"/>
    <property type="match status" value="1"/>
</dbReference>
<gene>
    <name evidence="5" type="ORF">SAMN05421688_0518</name>
</gene>
<evidence type="ECO:0000256" key="3">
    <source>
        <dbReference type="ARBA" id="ARBA00023027"/>
    </source>
</evidence>
<dbReference type="STRING" id="871651.SAMN05421688_0518"/>
<keyword evidence="6" id="KW-1185">Reference proteome</keyword>
<name>A0A1I0VDJ3_9RHOB</name>
<evidence type="ECO:0000259" key="4">
    <source>
        <dbReference type="Pfam" id="PF02826"/>
    </source>
</evidence>
<comment type="similarity">
    <text evidence="1">Belongs to the D-isomer specific 2-hydroxyacid dehydrogenase family.</text>
</comment>
<evidence type="ECO:0000256" key="2">
    <source>
        <dbReference type="ARBA" id="ARBA00023002"/>
    </source>
</evidence>
<sequence length="347" mass="37608">MQQTTTDQCITKLARRPKVAVLMPEEVRSRIFTREVETALQAFAEPVFVSDDTLASGDFASALEDVTAAITGWRSPSLSSFLAPHGSIAFVSHAAGSVKSLGVENALRDGHIRVSHSAPEIALAVAEFTLTQILAHLRLHREQDAALRGDMGWQEMRTGQLGQLLAAQNVGLVGLGYVGRLVLDRLRPFGCTVSVYDPFISAEQAKQLGVTLLDLETLFARCRVVSLHAANLPATEGMIKRSHLEAMAPGALLVNTARAGLIEAGAMIHALQQGRIFAAIDTFDIEPLPQDDPLRTQGNVYLSPHCAGHTRESYIRQGLAAVEDVRRYFAGETLKQEILREKAAVLA</sequence>
<reference evidence="5 6" key="1">
    <citation type="submission" date="2016-10" db="EMBL/GenBank/DDBJ databases">
        <authorList>
            <person name="de Groot N.N."/>
        </authorList>
    </citation>
    <scope>NUCLEOTIDE SEQUENCE [LARGE SCALE GENOMIC DNA]</scope>
    <source>
        <strain evidence="5 6">DSM 29316</strain>
    </source>
</reference>
<feature type="domain" description="D-isomer specific 2-hydroxyacid dehydrogenase NAD-binding" evidence="4">
    <location>
        <begin position="131"/>
        <end position="307"/>
    </location>
</feature>
<dbReference type="GO" id="GO:0016491">
    <property type="term" value="F:oxidoreductase activity"/>
    <property type="evidence" value="ECO:0007669"/>
    <property type="project" value="UniProtKB-KW"/>
</dbReference>
<evidence type="ECO:0000313" key="6">
    <source>
        <dbReference type="Proteomes" id="UP000198796"/>
    </source>
</evidence>
<dbReference type="PANTHER" id="PTHR42789:SF1">
    <property type="entry name" value="D-ISOMER SPECIFIC 2-HYDROXYACID DEHYDROGENASE FAMILY PROTEIN (AFU_ORTHOLOGUE AFUA_6G10090)"/>
    <property type="match status" value="1"/>
</dbReference>
<dbReference type="CDD" id="cd12167">
    <property type="entry name" value="2-Hacid_dh_8"/>
    <property type="match status" value="1"/>
</dbReference>
<accession>A0A1I0VDJ3</accession>
<dbReference type="InterPro" id="IPR006140">
    <property type="entry name" value="D-isomer_DH_NAD-bd"/>
</dbReference>
<dbReference type="Gene3D" id="3.40.50.720">
    <property type="entry name" value="NAD(P)-binding Rossmann-like Domain"/>
    <property type="match status" value="2"/>
</dbReference>
<organism evidence="5 6">
    <name type="scientific">Poseidonocella pacifica</name>
    <dbReference type="NCBI Taxonomy" id="871651"/>
    <lineage>
        <taxon>Bacteria</taxon>
        <taxon>Pseudomonadati</taxon>
        <taxon>Pseudomonadota</taxon>
        <taxon>Alphaproteobacteria</taxon>
        <taxon>Rhodobacterales</taxon>
        <taxon>Roseobacteraceae</taxon>
        <taxon>Poseidonocella</taxon>
    </lineage>
</organism>
<dbReference type="InterPro" id="IPR036291">
    <property type="entry name" value="NAD(P)-bd_dom_sf"/>
</dbReference>
<dbReference type="AlphaFoldDB" id="A0A1I0VDJ3"/>
<dbReference type="OrthoDB" id="9793626at2"/>
<dbReference type="SUPFAM" id="SSF51735">
    <property type="entry name" value="NAD(P)-binding Rossmann-fold domains"/>
    <property type="match status" value="1"/>
</dbReference>
<dbReference type="Pfam" id="PF02826">
    <property type="entry name" value="2-Hacid_dh_C"/>
    <property type="match status" value="1"/>
</dbReference>
<evidence type="ECO:0000256" key="1">
    <source>
        <dbReference type="ARBA" id="ARBA00005854"/>
    </source>
</evidence>
<keyword evidence="3" id="KW-0520">NAD</keyword>
<keyword evidence="2" id="KW-0560">Oxidoreductase</keyword>
<evidence type="ECO:0000313" key="5">
    <source>
        <dbReference type="EMBL" id="SFA74093.1"/>
    </source>
</evidence>
<dbReference type="Proteomes" id="UP000198796">
    <property type="component" value="Unassembled WGS sequence"/>
</dbReference>
<dbReference type="GO" id="GO:0051287">
    <property type="term" value="F:NAD binding"/>
    <property type="evidence" value="ECO:0007669"/>
    <property type="project" value="InterPro"/>
</dbReference>
<protein>
    <submittedName>
        <fullName evidence="5">D-3-phosphoglycerate dehydrogenase</fullName>
    </submittedName>
</protein>
<dbReference type="InterPro" id="IPR050857">
    <property type="entry name" value="D-2-hydroxyacid_DH"/>
</dbReference>